<proteinExistence type="predicted"/>
<dbReference type="InterPro" id="IPR013702">
    <property type="entry name" value="FIST_domain_N"/>
</dbReference>
<gene>
    <name evidence="3" type="ORF">KL86DPRO_10306</name>
</gene>
<dbReference type="InterPro" id="IPR019494">
    <property type="entry name" value="FIST_C"/>
</dbReference>
<organism evidence="3">
    <name type="scientific">uncultured delta proteobacterium</name>
    <dbReference type="NCBI Taxonomy" id="34034"/>
    <lineage>
        <taxon>Bacteria</taxon>
        <taxon>Deltaproteobacteria</taxon>
        <taxon>environmental samples</taxon>
    </lineage>
</organism>
<dbReference type="SMART" id="SM00897">
    <property type="entry name" value="FIST"/>
    <property type="match status" value="1"/>
</dbReference>
<protein>
    <submittedName>
        <fullName evidence="3">Diguanylate cyclase</fullName>
    </submittedName>
</protein>
<accession>A0A212IYB9</accession>
<evidence type="ECO:0000259" key="1">
    <source>
        <dbReference type="SMART" id="SM00897"/>
    </source>
</evidence>
<dbReference type="Pfam" id="PF08495">
    <property type="entry name" value="FIST"/>
    <property type="match status" value="1"/>
</dbReference>
<dbReference type="SMART" id="SM01204">
    <property type="entry name" value="FIST_C"/>
    <property type="match status" value="1"/>
</dbReference>
<dbReference type="Pfam" id="PF10442">
    <property type="entry name" value="FIST_C"/>
    <property type="match status" value="1"/>
</dbReference>
<evidence type="ECO:0000313" key="3">
    <source>
        <dbReference type="EMBL" id="SBV92114.1"/>
    </source>
</evidence>
<feature type="domain" description="FIST" evidence="1">
    <location>
        <begin position="32"/>
        <end position="237"/>
    </location>
</feature>
<feature type="domain" description="FIST C-domain" evidence="2">
    <location>
        <begin position="238"/>
        <end position="381"/>
    </location>
</feature>
<name>A0A212IYB9_9DELT</name>
<evidence type="ECO:0000259" key="2">
    <source>
        <dbReference type="SMART" id="SM01204"/>
    </source>
</evidence>
<dbReference type="EMBL" id="FLUQ01000001">
    <property type="protein sequence ID" value="SBV92114.1"/>
    <property type="molecule type" value="Genomic_DNA"/>
</dbReference>
<dbReference type="AlphaFoldDB" id="A0A212IYB9"/>
<reference evidence="3" key="1">
    <citation type="submission" date="2016-04" db="EMBL/GenBank/DDBJ databases">
        <authorList>
            <person name="Evans L.H."/>
            <person name="Alamgir A."/>
            <person name="Owens N."/>
            <person name="Weber N.D."/>
            <person name="Virtaneva K."/>
            <person name="Barbian K."/>
            <person name="Babar A."/>
            <person name="Rosenke K."/>
        </authorList>
    </citation>
    <scope>NUCLEOTIDE SEQUENCE</scope>
    <source>
        <strain evidence="3">86</strain>
    </source>
</reference>
<sequence>MRVGVGYSENPETAAAGRQAVLSAQEQAGRNDPCDMVMLFATARHDAVILRQAVADIVGEAVPVVGGGAIGAITNDAYGYAGDQIVLALLWLEGSRCDIVTEGGLTGSEAEVGRRLGRALASRGVTKDSQVLLFYDAIDRTQGGMRMVMATYLLAAMEESLGFLPDLNGAGMQGDYLCTPTRQWLGDKVGEHSALALVFSGAVRVDSIIMHGCRPATAYYTVTKADRQTILEINGEPALLFMEKLLGEAVPPEKYPFFFILGVNRGEKWGEFDANNYASRLCLAIDKERNGIVMFEPDMVTGTEFQIMYRSLNLDYMAPEMERLFSSLKDREPVFALYIDCGGRAAGFGGTDMEDAVVVQNAVAGRVPLLGMYTGVEIAAVQGRPRSLDWTGVFCLFSVPK</sequence>